<evidence type="ECO:0000259" key="2">
    <source>
        <dbReference type="Pfam" id="PF16411"/>
    </source>
</evidence>
<keyword evidence="6" id="KW-1185">Reference proteome</keyword>
<reference evidence="5 6" key="1">
    <citation type="submission" date="2019-08" db="EMBL/GenBank/DDBJ databases">
        <title>In-depth cultivation of the pig gut microbiome towards novel bacterial diversity and tailored functional studies.</title>
        <authorList>
            <person name="Wylensek D."/>
            <person name="Hitch T.C.A."/>
            <person name="Clavel T."/>
        </authorList>
    </citation>
    <scope>NUCLEOTIDE SEQUENCE [LARGE SCALE GENOMIC DNA]</scope>
    <source>
        <strain evidence="5 6">LKV-178-WT-2A</strain>
    </source>
</reference>
<dbReference type="RefSeq" id="WP_154534199.1">
    <property type="nucleotide sequence ID" value="NZ_VUNG01000018.1"/>
</dbReference>
<dbReference type="InterPro" id="IPR058976">
    <property type="entry name" value="CBM_1st_SusF"/>
</dbReference>
<name>A0A7K0KFA1_9BACT</name>
<dbReference type="CDD" id="cd12967">
    <property type="entry name" value="CBM_SusE-F_like_u1"/>
    <property type="match status" value="1"/>
</dbReference>
<dbReference type="Proteomes" id="UP000438914">
    <property type="component" value="Unassembled WGS sequence"/>
</dbReference>
<keyword evidence="1" id="KW-0732">Signal</keyword>
<dbReference type="PROSITE" id="PS51257">
    <property type="entry name" value="PROKAR_LIPOPROTEIN"/>
    <property type="match status" value="1"/>
</dbReference>
<dbReference type="InterPro" id="IPR033408">
    <property type="entry name" value="SusF_N"/>
</dbReference>
<sequence length="478" mass="52320">MKIKSYLLAGLAMLAMASCDDSFNDWTQQATNTEKDAISFGNGTVNEVGLIDFANLPEGTDSVQVCTISAAPTTSSDTYKSSYSIIFSYTNPATSKVEETTLNMSKDGKVAFSELKSYVEATYGKRPTERDLASVARVSFSNGTTATYLNSDNFTVKVKPQAPEIEQAYYYIGAANGWSTTDQTYKLTNSGLDVYDDPEFSVVVPVVYDKDGKRQDNWFKIAPASAYSAPDFWSYDKFIGAATNGESAAEGSFVQGKDAQAFNINDADAKYYKITFNLMTRKYKVEGLNFSEYLYMAGNANGWHQIDFLSTSTYDGKYTGFMYLDTNGFKFCSQADWQGKNYGAGAADGTLSDSGDNITSLPKGDGYYKVDVDLSKNTVAYTRINTIGMIGDATAGGWSEDTPMTYNATERCWEAKGVTLKKGDLKFRANNDWTINWGGKGLAALTQGGDNLKVEAGTYDVQLFAWCNGKAYAVLTRK</sequence>
<feature type="domain" description="Outer membrane protein SusF N-terminal" evidence="3">
    <location>
        <begin position="19"/>
        <end position="160"/>
    </location>
</feature>
<evidence type="ECO:0000259" key="4">
    <source>
        <dbReference type="Pfam" id="PF26120"/>
    </source>
</evidence>
<dbReference type="Gene3D" id="2.60.40.3620">
    <property type="match status" value="3"/>
</dbReference>
<gene>
    <name evidence="5" type="ORF">FYJ73_08015</name>
</gene>
<dbReference type="Pfam" id="PF16411">
    <property type="entry name" value="SusF_SusE"/>
    <property type="match status" value="1"/>
</dbReference>
<dbReference type="Pfam" id="PF17142">
    <property type="entry name" value="SusF_N"/>
    <property type="match status" value="1"/>
</dbReference>
<dbReference type="GO" id="GO:0019867">
    <property type="term" value="C:outer membrane"/>
    <property type="evidence" value="ECO:0007669"/>
    <property type="project" value="InterPro"/>
</dbReference>
<evidence type="ECO:0000313" key="5">
    <source>
        <dbReference type="EMBL" id="MST84613.1"/>
    </source>
</evidence>
<dbReference type="InterPro" id="IPR032187">
    <property type="entry name" value="SusF/SusE-like_C"/>
</dbReference>
<organism evidence="5 6">
    <name type="scientific">Hallella mizrahii</name>
    <dbReference type="NCBI Taxonomy" id="2606637"/>
    <lineage>
        <taxon>Bacteria</taxon>
        <taxon>Pseudomonadati</taxon>
        <taxon>Bacteroidota</taxon>
        <taxon>Bacteroidia</taxon>
        <taxon>Bacteroidales</taxon>
        <taxon>Prevotellaceae</taxon>
        <taxon>Hallella</taxon>
    </lineage>
</organism>
<protein>
    <recommendedName>
        <fullName evidence="7">DUF5115 domain-containing protein</fullName>
    </recommendedName>
</protein>
<dbReference type="Pfam" id="PF26120">
    <property type="entry name" value="CBM_1st_SusF"/>
    <property type="match status" value="1"/>
</dbReference>
<evidence type="ECO:0000313" key="6">
    <source>
        <dbReference type="Proteomes" id="UP000438914"/>
    </source>
</evidence>
<comment type="caution">
    <text evidence="5">The sequence shown here is derived from an EMBL/GenBank/DDBJ whole genome shotgun (WGS) entry which is preliminary data.</text>
</comment>
<feature type="domain" description="SusF first starch specific CBM" evidence="4">
    <location>
        <begin position="167"/>
        <end position="286"/>
    </location>
</feature>
<dbReference type="EMBL" id="VUNG01000018">
    <property type="protein sequence ID" value="MST84613.1"/>
    <property type="molecule type" value="Genomic_DNA"/>
</dbReference>
<proteinExistence type="predicted"/>
<evidence type="ECO:0000256" key="1">
    <source>
        <dbReference type="SAM" id="SignalP"/>
    </source>
</evidence>
<feature type="chain" id="PRO_5029456742" description="DUF5115 domain-containing protein" evidence="1">
    <location>
        <begin position="18"/>
        <end position="478"/>
    </location>
</feature>
<accession>A0A7K0KFA1</accession>
<dbReference type="AlphaFoldDB" id="A0A7K0KFA1"/>
<feature type="signal peptide" evidence="1">
    <location>
        <begin position="1"/>
        <end position="17"/>
    </location>
</feature>
<feature type="domain" description="Outer membrane protein SusF/SusE-like C-terminal" evidence="2">
    <location>
        <begin position="294"/>
        <end position="378"/>
    </location>
</feature>
<evidence type="ECO:0000259" key="3">
    <source>
        <dbReference type="Pfam" id="PF17142"/>
    </source>
</evidence>
<evidence type="ECO:0008006" key="7">
    <source>
        <dbReference type="Google" id="ProtNLM"/>
    </source>
</evidence>
<dbReference type="GO" id="GO:2001070">
    <property type="term" value="F:starch binding"/>
    <property type="evidence" value="ECO:0007669"/>
    <property type="project" value="InterPro"/>
</dbReference>